<reference evidence="3" key="1">
    <citation type="journal article" date="2021" name="Proc. Natl. Acad. Sci. U.S.A.">
        <title>A Catalog of Tens of Thousands of Viruses from Human Metagenomes Reveals Hidden Associations with Chronic Diseases.</title>
        <authorList>
            <person name="Tisza M.J."/>
            <person name="Buck C.B."/>
        </authorList>
    </citation>
    <scope>NUCLEOTIDE SEQUENCE</scope>
    <source>
        <strain evidence="3">CtK5o5</strain>
    </source>
</reference>
<sequence>MGDISFSLTLKSRIEEEAKKITKELNKIDATGKQAQNALEAISEATKGIGDKGGRGFEKLNNFVKELRRNIAVFSSEDFFSPKKLQQLESVQDGLYKIGSILGEVSKKGAGFNIFPNSVATEANKAERELYKLSSFINEINKRHGEGIQILGVDSTNNIRQSLAELSKYRTELEQIRNNGGIHPITGLTASDVVKSAGYLNAIDEAKTYAKVVKNAILERYKTAQDAEKKRKKDEADATREAKANEKQRQNELKNTERRYDSLGNKVRQLRSEYSRGISIGADVSKTEAEIHRLISIMRQLQNIKDSLSSPIGWKGYLGQLGNIGSGHDTTLASRVLQDQKAVNQEVQKGIELEQKRQQEIAQSAAKARNDLAAAFAGANAEAKKMQSIVGDIKSLFLQGGIVFGAQQFFNSIVQTGGEIVQQHVALRSILGDVQKADELFAQTQQLALQSPFKFGELNRDVKQLAAFGVEANDLYDTTKRLADIASGLGVDFGRLGLAFGQVKARSWLDGKELRQFAYAGLPLLQRITELYNSEGKNGRKNYTQADVKKMISGRQVSFEDVQKVLWKMTDEGGQFYNMQFVLSETLLGRWNKLIDAWDIMLGKFAEGKSVVGGTFSFLINRTTDLVLALDKVSNAALAFGALYALRKGATAIASRIGISSNLAALQAEQQVKLRTFAVEQQQALIEGKITQEKMRQNIADYQGMLNSKINTRNAVEQAALEGRLSALKMQKAFREGLISKEMIEQLRLMGMISAKESELITKEGTRARMSLAVNQAKGKLGGFFSGWNIATLGITIGTALYSAYSQFKDSIKQDTDRINETAKTTVKTLSDTLSEVGNKGTGETLQQQVDKMTDVLKQSGLYTDSIKEQIDSTDDLGKEYDILKQKIIDARNENNFTPSEGENFAKAKKASGAGFAGGASWFGQWTGIGQDDIDENINDVAGNLAQLQMKMEKFGDSTKSSMEKVANSILGARAAGMTFEEKIAEICSSRGVNGYWETFVKKVSNGNKDVEDDLRGLEGDLDDFSGNFGQIATDDIPKYLEYMAKSRNMDMVEFSRWCKQHPDKFRTMLDQMLSEANKKVPGLVARLQSVAMAILNIGKAKPQEGNTGPKVWKNPNKVGTIERKVFGKLQKAGKLKGGTGGFWQKEMAEYLHNLNGGNSNGWTSFGETVRKRYKEVRDENDNAKNAGDRQPYVREQRMLEAIAAQSGISLDVGKNKVTGHFGKDKNKNGREEDKQLKNLRERIELYKKMYAEIKKFKELYGEGALGQLANDGEFEAIFDDKKRFPISDYTNYETSIKELLRTLPASTKDRLDYAANEKAGIQTENRKLLEDQRRDELDALNRQLDIISEQYETYKKIYELTGNKKGSENIAFGGTVQFDTYKRFLEEQLDIAVKHDNVQSGLNLTMDEVKGMSLENVKDKYGEETRVYDIRKKLEDENNKIKKETIDLMASLIEKNATIAQQIEDENRKYERQLELINGIEDPQMRDRAKAGAKKTHSENVAKLQFEQFKQESDWVAIFDDLDRVSSATINSMIEKIDQFSMTTGLSVESIKQLRDALDKLRNEQISRNPFPSVFGGVKRGNAIGKFINERLGGMDDTAKIFVSKEEASRLGIAGGVRTKASLKNDQQSAYADSSKAISELATKMQALNTVLDPVINLFKAMGEEDSILGQIVGGASGAFSSAASTAGAFDTLSKMKGLGFLEGAGPYAAAASAALSIGGSLIKAFGADYSSYNKAKAEYDNLTSIWDSLISKKTEYMNIHWGTEATEASKEAQEMLKAEIEQTKVIAQKRLNSGASAGSHSIKYRMWKGSYKYNGQNWRDVAGEISSKYGVQFNGMEDMLNMNADTLSKIKKDYTGLWANMDSDFRDYLEKLIQYGEKADDMVEAITEKLTGNKFSDLVSSWGDAMSTMANGYEDLVDGFEGKLKNVILNSMIENIYGDKIKALLKKTQGYAENDDKIKDSNGNVISEYTGAEYADVNKNTEELSKQIEATRDYLKKTYGWSDNSSSSSRNSVKGITEEEADLGLSYLNAIRLDCSVIRAEQAKYYPEISEIAKSQLTQLHAIARNTLRNADAAERIESIFVEYNDNFNRVLNGTKSLKMK</sequence>
<accession>A0A8S5TEE4</accession>
<keyword evidence="1" id="KW-0175">Coiled coil</keyword>
<organism evidence="3">
    <name type="scientific">Myoviridae sp. ctK5o5</name>
    <dbReference type="NCBI Taxonomy" id="2827674"/>
    <lineage>
        <taxon>Viruses</taxon>
        <taxon>Duplodnaviria</taxon>
        <taxon>Heunggongvirae</taxon>
        <taxon>Uroviricota</taxon>
        <taxon>Caudoviricetes</taxon>
    </lineage>
</organism>
<feature type="region of interest" description="Disordered" evidence="2">
    <location>
        <begin position="227"/>
        <end position="260"/>
    </location>
</feature>
<feature type="coiled-coil region" evidence="1">
    <location>
        <begin position="1331"/>
        <end position="1358"/>
    </location>
</feature>
<evidence type="ECO:0000256" key="2">
    <source>
        <dbReference type="SAM" id="MobiDB-lite"/>
    </source>
</evidence>
<dbReference type="PANTHER" id="PTHR34491">
    <property type="entry name" value="A-TYPE INCLUSION PROTEIN, PUTATIVE-RELATED"/>
    <property type="match status" value="1"/>
</dbReference>
<dbReference type="EMBL" id="BK032803">
    <property type="protein sequence ID" value="DAF61122.1"/>
    <property type="molecule type" value="Genomic_DNA"/>
</dbReference>
<feature type="coiled-coil region" evidence="1">
    <location>
        <begin position="1230"/>
        <end position="1257"/>
    </location>
</feature>
<dbReference type="PANTHER" id="PTHR34491:SF156">
    <property type="entry name" value="KINESIN MOTOR DOMAIN-CONTAINING PROTEIN"/>
    <property type="match status" value="1"/>
</dbReference>
<proteinExistence type="predicted"/>
<protein>
    <submittedName>
        <fullName evidence="3">Tape measure domain protein</fullName>
    </submittedName>
</protein>
<evidence type="ECO:0000313" key="3">
    <source>
        <dbReference type="EMBL" id="DAF61122.1"/>
    </source>
</evidence>
<evidence type="ECO:0000256" key="1">
    <source>
        <dbReference type="SAM" id="Coils"/>
    </source>
</evidence>
<feature type="coiled-coil region" evidence="1">
    <location>
        <begin position="1432"/>
        <end position="1481"/>
    </location>
</feature>
<name>A0A8S5TEE4_9CAUD</name>